<dbReference type="Gene3D" id="1.10.10.10">
    <property type="entry name" value="Winged helix-like DNA-binding domain superfamily/Winged helix DNA-binding domain"/>
    <property type="match status" value="1"/>
</dbReference>
<dbReference type="Pfam" id="PF00196">
    <property type="entry name" value="GerE"/>
    <property type="match status" value="1"/>
</dbReference>
<dbReference type="EMBL" id="JAPTGG010000008">
    <property type="protein sequence ID" value="MCZ0865794.1"/>
    <property type="molecule type" value="Genomic_DNA"/>
</dbReference>
<proteinExistence type="predicted"/>
<keyword evidence="2" id="KW-0238">DNA-binding</keyword>
<dbReference type="PANTHER" id="PTHR44688">
    <property type="entry name" value="DNA-BINDING TRANSCRIPTIONAL ACTIVATOR DEVR_DOSR"/>
    <property type="match status" value="1"/>
</dbReference>
<dbReference type="GO" id="GO:0003677">
    <property type="term" value="F:DNA binding"/>
    <property type="evidence" value="ECO:0007669"/>
    <property type="project" value="UniProtKB-KW"/>
</dbReference>
<dbReference type="PANTHER" id="PTHR44688:SF16">
    <property type="entry name" value="DNA-BINDING TRANSCRIPTIONAL ACTIVATOR DEVR_DOSR"/>
    <property type="match status" value="1"/>
</dbReference>
<evidence type="ECO:0000313" key="5">
    <source>
        <dbReference type="EMBL" id="MCZ0865794.1"/>
    </source>
</evidence>
<dbReference type="PROSITE" id="PS50043">
    <property type="entry name" value="HTH_LUXR_2"/>
    <property type="match status" value="1"/>
</dbReference>
<gene>
    <name evidence="5" type="ORF">O0V09_11305</name>
</gene>
<dbReference type="Proteomes" id="UP001069090">
    <property type="component" value="Unassembled WGS sequence"/>
</dbReference>
<dbReference type="SUPFAM" id="SSF46894">
    <property type="entry name" value="C-terminal effector domain of the bipartite response regulators"/>
    <property type="match status" value="1"/>
</dbReference>
<keyword evidence="1" id="KW-0805">Transcription regulation</keyword>
<dbReference type="InterPro" id="IPR000792">
    <property type="entry name" value="Tscrpt_reg_LuxR_C"/>
</dbReference>
<protein>
    <submittedName>
        <fullName evidence="5">Helix-turn-helix transcriptional regulator</fullName>
    </submittedName>
</protein>
<comment type="caution">
    <text evidence="5">The sequence shown here is derived from an EMBL/GenBank/DDBJ whole genome shotgun (WGS) entry which is preliminary data.</text>
</comment>
<evidence type="ECO:0000256" key="2">
    <source>
        <dbReference type="ARBA" id="ARBA00023125"/>
    </source>
</evidence>
<dbReference type="GO" id="GO:0006355">
    <property type="term" value="P:regulation of DNA-templated transcription"/>
    <property type="evidence" value="ECO:0007669"/>
    <property type="project" value="InterPro"/>
</dbReference>
<dbReference type="AlphaFoldDB" id="A0A9J6RN68"/>
<dbReference type="PRINTS" id="PR00038">
    <property type="entry name" value="HTHLUXR"/>
</dbReference>
<keyword evidence="3" id="KW-0804">Transcription</keyword>
<reference evidence="5 6" key="1">
    <citation type="submission" date="2022-12" db="EMBL/GenBank/DDBJ databases">
        <title>Dasania phycosphaerae sp. nov., isolated from particulate material of the south coast of Korea.</title>
        <authorList>
            <person name="Jiang Y."/>
        </authorList>
    </citation>
    <scope>NUCLEOTIDE SEQUENCE [LARGE SCALE GENOMIC DNA]</scope>
    <source>
        <strain evidence="5 6">GY-19</strain>
    </source>
</reference>
<dbReference type="SMART" id="SM00421">
    <property type="entry name" value="HTH_LUXR"/>
    <property type="match status" value="1"/>
</dbReference>
<dbReference type="InterPro" id="IPR036388">
    <property type="entry name" value="WH-like_DNA-bd_sf"/>
</dbReference>
<evidence type="ECO:0000313" key="6">
    <source>
        <dbReference type="Proteomes" id="UP001069090"/>
    </source>
</evidence>
<name>A0A9J6RN68_9GAMM</name>
<keyword evidence="6" id="KW-1185">Reference proteome</keyword>
<evidence type="ECO:0000259" key="4">
    <source>
        <dbReference type="PROSITE" id="PS50043"/>
    </source>
</evidence>
<evidence type="ECO:0000256" key="3">
    <source>
        <dbReference type="ARBA" id="ARBA00023163"/>
    </source>
</evidence>
<dbReference type="InterPro" id="IPR016032">
    <property type="entry name" value="Sig_transdc_resp-reg_C-effctor"/>
</dbReference>
<dbReference type="RefSeq" id="WP_258331934.1">
    <property type="nucleotide sequence ID" value="NZ_JAPTGG010000008.1"/>
</dbReference>
<feature type="domain" description="HTH luxR-type" evidence="4">
    <location>
        <begin position="193"/>
        <end position="258"/>
    </location>
</feature>
<sequence length="263" mass="30112">MPDLAALQQWHQHMAQALLSQQAPNMAGELVNAIQQWLVFDTAIVLLYSTQQAPSLLYDDYPNPKRHKAVIKYTQGLYLLDPFYSELIKQPQLNGIYHLDDFAPDNFEDTEYFQLYYRDLDLADELGIFIPVDQQSSLVISLARRNHHEVFTRDNLNSLAATTPLLNAVVQQFYALQPPLHSNDHSPVASAFENFCSEQLTPREQQVAQLILQGHSSKSLAKALDISPSTVKVHRKNIYERLDINTQAELFNLFLLHLDKLVR</sequence>
<evidence type="ECO:0000256" key="1">
    <source>
        <dbReference type="ARBA" id="ARBA00023015"/>
    </source>
</evidence>
<organism evidence="5 6">
    <name type="scientific">Dasania phycosphaerae</name>
    <dbReference type="NCBI Taxonomy" id="2950436"/>
    <lineage>
        <taxon>Bacteria</taxon>
        <taxon>Pseudomonadati</taxon>
        <taxon>Pseudomonadota</taxon>
        <taxon>Gammaproteobacteria</taxon>
        <taxon>Cellvibrionales</taxon>
        <taxon>Spongiibacteraceae</taxon>
        <taxon>Dasania</taxon>
    </lineage>
</organism>
<accession>A0A9J6RN68</accession>
<dbReference type="CDD" id="cd06170">
    <property type="entry name" value="LuxR_C_like"/>
    <property type="match status" value="1"/>
</dbReference>